<dbReference type="OrthoDB" id="2176415at2759"/>
<dbReference type="Proteomes" id="UP000070544">
    <property type="component" value="Unassembled WGS sequence"/>
</dbReference>
<feature type="compositionally biased region" description="Low complexity" evidence="1">
    <location>
        <begin position="227"/>
        <end position="257"/>
    </location>
</feature>
<feature type="compositionally biased region" description="Gly residues" evidence="1">
    <location>
        <begin position="73"/>
        <end position="84"/>
    </location>
</feature>
<dbReference type="SUPFAM" id="SSF53254">
    <property type="entry name" value="Phosphoglycerate mutase-like"/>
    <property type="match status" value="1"/>
</dbReference>
<dbReference type="InterPro" id="IPR029033">
    <property type="entry name" value="His_PPase_superfam"/>
</dbReference>
<accession>A0A139A1F2</accession>
<reference evidence="2 3" key="1">
    <citation type="journal article" date="2015" name="Genome Biol. Evol.">
        <title>Phylogenomic analyses indicate that early fungi evolved digesting cell walls of algal ancestors of land plants.</title>
        <authorList>
            <person name="Chang Y."/>
            <person name="Wang S."/>
            <person name="Sekimoto S."/>
            <person name="Aerts A.L."/>
            <person name="Choi C."/>
            <person name="Clum A."/>
            <person name="LaButti K.M."/>
            <person name="Lindquist E.A."/>
            <person name="Yee Ngan C."/>
            <person name="Ohm R.A."/>
            <person name="Salamov A.A."/>
            <person name="Grigoriev I.V."/>
            <person name="Spatafora J.W."/>
            <person name="Berbee M.L."/>
        </authorList>
    </citation>
    <scope>NUCLEOTIDE SEQUENCE [LARGE SCALE GENOMIC DNA]</scope>
    <source>
        <strain evidence="2 3">JEL478</strain>
    </source>
</reference>
<organism evidence="2 3">
    <name type="scientific">Gonapodya prolifera (strain JEL478)</name>
    <name type="common">Monoblepharis prolifera</name>
    <dbReference type="NCBI Taxonomy" id="1344416"/>
    <lineage>
        <taxon>Eukaryota</taxon>
        <taxon>Fungi</taxon>
        <taxon>Fungi incertae sedis</taxon>
        <taxon>Chytridiomycota</taxon>
        <taxon>Chytridiomycota incertae sedis</taxon>
        <taxon>Monoblepharidomycetes</taxon>
        <taxon>Monoblepharidales</taxon>
        <taxon>Gonapodyaceae</taxon>
        <taxon>Gonapodya</taxon>
    </lineage>
</organism>
<evidence type="ECO:0000313" key="3">
    <source>
        <dbReference type="Proteomes" id="UP000070544"/>
    </source>
</evidence>
<feature type="region of interest" description="Disordered" evidence="1">
    <location>
        <begin position="56"/>
        <end position="84"/>
    </location>
</feature>
<gene>
    <name evidence="2" type="ORF">M427DRAFT_36867</name>
</gene>
<proteinExistence type="predicted"/>
<keyword evidence="3" id="KW-1185">Reference proteome</keyword>
<evidence type="ECO:0000313" key="2">
    <source>
        <dbReference type="EMBL" id="KXS10620.1"/>
    </source>
</evidence>
<sequence>MMVSGALCALEVKKVGEAGSKVDQACGELLTRIAAISALLRELDDHRRVYGRTYDTRASKRRRSDESDDEDGNGGGGMGGGESGGAPGLWWRSFTAWISISVSEPAAGGSREVGQEPFDSDIGFFRDDPDEIVASFENAKKWAMEFIRMGGIVGMGLELQRVYCRRTIAPLLISLKAWDGNWPEFGSNVIFELLEDRSSVPSLANSATPTPVETRQYNARHSALNWKSSTNPTPPSTSKSSPTITKSDPPSPHHTTPHYVRILHNLKPLTLSACTARHPTDPSLCELQSFLKDVVGAVRMGDGEREEGCKA</sequence>
<dbReference type="Gene3D" id="3.40.50.1240">
    <property type="entry name" value="Phosphoglycerate mutase-like"/>
    <property type="match status" value="1"/>
</dbReference>
<feature type="region of interest" description="Disordered" evidence="1">
    <location>
        <begin position="222"/>
        <end position="257"/>
    </location>
</feature>
<name>A0A139A1F2_GONPJ</name>
<dbReference type="AlphaFoldDB" id="A0A139A1F2"/>
<dbReference type="EMBL" id="KQ965819">
    <property type="protein sequence ID" value="KXS10620.1"/>
    <property type="molecule type" value="Genomic_DNA"/>
</dbReference>
<evidence type="ECO:0000256" key="1">
    <source>
        <dbReference type="SAM" id="MobiDB-lite"/>
    </source>
</evidence>
<protein>
    <submittedName>
        <fullName evidence="2">Uncharacterized protein</fullName>
    </submittedName>
</protein>